<proteinExistence type="predicted"/>
<keyword evidence="3" id="KW-1185">Reference proteome</keyword>
<comment type="caution">
    <text evidence="2">The sequence shown here is derived from an EMBL/GenBank/DDBJ whole genome shotgun (WGS) entry which is preliminary data.</text>
</comment>
<organism evidence="2 3">
    <name type="scientific">Pleurodeles waltl</name>
    <name type="common">Iberian ribbed newt</name>
    <dbReference type="NCBI Taxonomy" id="8319"/>
    <lineage>
        <taxon>Eukaryota</taxon>
        <taxon>Metazoa</taxon>
        <taxon>Chordata</taxon>
        <taxon>Craniata</taxon>
        <taxon>Vertebrata</taxon>
        <taxon>Euteleostomi</taxon>
        <taxon>Amphibia</taxon>
        <taxon>Batrachia</taxon>
        <taxon>Caudata</taxon>
        <taxon>Salamandroidea</taxon>
        <taxon>Salamandridae</taxon>
        <taxon>Pleurodelinae</taxon>
        <taxon>Pleurodeles</taxon>
    </lineage>
</organism>
<evidence type="ECO:0000313" key="3">
    <source>
        <dbReference type="Proteomes" id="UP001066276"/>
    </source>
</evidence>
<feature type="region of interest" description="Disordered" evidence="1">
    <location>
        <begin position="35"/>
        <end position="72"/>
    </location>
</feature>
<dbReference type="AlphaFoldDB" id="A0AAV7S077"/>
<evidence type="ECO:0000313" key="2">
    <source>
        <dbReference type="EMBL" id="KAJ1158436.1"/>
    </source>
</evidence>
<name>A0AAV7S077_PLEWA</name>
<dbReference type="Proteomes" id="UP001066276">
    <property type="component" value="Chromosome 5"/>
</dbReference>
<evidence type="ECO:0000256" key="1">
    <source>
        <dbReference type="SAM" id="MobiDB-lite"/>
    </source>
</evidence>
<sequence>MGLVGRRRRWRGRTWLEAVAGSGLDRRPVVGASRASACRRRRGSPRLRPTAEAKRGRRGVCGAVGRERRSAA</sequence>
<gene>
    <name evidence="2" type="ORF">NDU88_011124</name>
</gene>
<dbReference type="EMBL" id="JANPWB010000009">
    <property type="protein sequence ID" value="KAJ1158436.1"/>
    <property type="molecule type" value="Genomic_DNA"/>
</dbReference>
<accession>A0AAV7S077</accession>
<protein>
    <submittedName>
        <fullName evidence="2">Uncharacterized protein</fullName>
    </submittedName>
</protein>
<reference evidence="2" key="1">
    <citation type="journal article" date="2022" name="bioRxiv">
        <title>Sequencing and chromosome-scale assembly of the giantPleurodeles waltlgenome.</title>
        <authorList>
            <person name="Brown T."/>
            <person name="Elewa A."/>
            <person name="Iarovenko S."/>
            <person name="Subramanian E."/>
            <person name="Araus A.J."/>
            <person name="Petzold A."/>
            <person name="Susuki M."/>
            <person name="Suzuki K.-i.T."/>
            <person name="Hayashi T."/>
            <person name="Toyoda A."/>
            <person name="Oliveira C."/>
            <person name="Osipova E."/>
            <person name="Leigh N.D."/>
            <person name="Simon A."/>
            <person name="Yun M.H."/>
        </authorList>
    </citation>
    <scope>NUCLEOTIDE SEQUENCE</scope>
    <source>
        <strain evidence="2">20211129_DDA</strain>
        <tissue evidence="2">Liver</tissue>
    </source>
</reference>